<dbReference type="AlphaFoldDB" id="A0A401L0T3"/>
<reference evidence="1 2" key="1">
    <citation type="submission" date="2016-09" db="EMBL/GenBank/DDBJ databases">
        <title>Aspergillus awamori IFM 58123T.</title>
        <authorList>
            <person name="Kusuya Y."/>
            <person name="Shimizu M."/>
            <person name="Takahashi H."/>
            <person name="Yaguchi T."/>
        </authorList>
    </citation>
    <scope>NUCLEOTIDE SEQUENCE [LARGE SCALE GENOMIC DNA]</scope>
    <source>
        <strain evidence="1 2">IFM 58123</strain>
    </source>
</reference>
<accession>A0A401L0T3</accession>
<comment type="caution">
    <text evidence="1">The sequence shown here is derived from an EMBL/GenBank/DDBJ whole genome shotgun (WGS) entry which is preliminary data.</text>
</comment>
<protein>
    <submittedName>
        <fullName evidence="1">Uncharacterized protein</fullName>
    </submittedName>
</protein>
<evidence type="ECO:0000313" key="2">
    <source>
        <dbReference type="Proteomes" id="UP000286921"/>
    </source>
</evidence>
<gene>
    <name evidence="1" type="ORF">AAWM_08080</name>
</gene>
<dbReference type="Proteomes" id="UP000286921">
    <property type="component" value="Unassembled WGS sequence"/>
</dbReference>
<keyword evidence="2" id="KW-1185">Reference proteome</keyword>
<proteinExistence type="predicted"/>
<name>A0A401L0T3_ASPAW</name>
<evidence type="ECO:0000313" key="1">
    <source>
        <dbReference type="EMBL" id="GCB25195.1"/>
    </source>
</evidence>
<organism evidence="1 2">
    <name type="scientific">Aspergillus awamori</name>
    <name type="common">Black koji mold</name>
    <dbReference type="NCBI Taxonomy" id="105351"/>
    <lineage>
        <taxon>Eukaryota</taxon>
        <taxon>Fungi</taxon>
        <taxon>Dikarya</taxon>
        <taxon>Ascomycota</taxon>
        <taxon>Pezizomycotina</taxon>
        <taxon>Eurotiomycetes</taxon>
        <taxon>Eurotiomycetidae</taxon>
        <taxon>Eurotiales</taxon>
        <taxon>Aspergillaceae</taxon>
        <taxon>Aspergillus</taxon>
    </lineage>
</organism>
<sequence>MVVLFAPHYCWRAEAEDIVVQVGNPERVKELMQILNQYAVVGPVLANLPAYDALLASRRALIALSAPPPAAGATLAERRAYERGSL</sequence>
<dbReference type="EMBL" id="BDHI01000021">
    <property type="protein sequence ID" value="GCB25195.1"/>
    <property type="molecule type" value="Genomic_DNA"/>
</dbReference>